<protein>
    <submittedName>
        <fullName evidence="5">GntR family transcriptional regulator</fullName>
    </submittedName>
</protein>
<dbReference type="AlphaFoldDB" id="A0A345HU60"/>
<dbReference type="SUPFAM" id="SSF48008">
    <property type="entry name" value="GntR ligand-binding domain-like"/>
    <property type="match status" value="1"/>
</dbReference>
<proteinExistence type="predicted"/>
<evidence type="ECO:0000259" key="4">
    <source>
        <dbReference type="PROSITE" id="PS50949"/>
    </source>
</evidence>
<dbReference type="Pfam" id="PF00392">
    <property type="entry name" value="GntR"/>
    <property type="match status" value="1"/>
</dbReference>
<keyword evidence="1" id="KW-0805">Transcription regulation</keyword>
<dbReference type="PROSITE" id="PS50949">
    <property type="entry name" value="HTH_GNTR"/>
    <property type="match status" value="1"/>
</dbReference>
<evidence type="ECO:0000256" key="1">
    <source>
        <dbReference type="ARBA" id="ARBA00023015"/>
    </source>
</evidence>
<dbReference type="InterPro" id="IPR036390">
    <property type="entry name" value="WH_DNA-bd_sf"/>
</dbReference>
<dbReference type="PANTHER" id="PTHR43537:SF45">
    <property type="entry name" value="GNTR FAMILY REGULATORY PROTEIN"/>
    <property type="match status" value="1"/>
</dbReference>
<feature type="domain" description="HTH gntR-type" evidence="4">
    <location>
        <begin position="8"/>
        <end position="75"/>
    </location>
</feature>
<dbReference type="Proteomes" id="UP000253868">
    <property type="component" value="Chromosome"/>
</dbReference>
<sequence>MAGRPQATSLIDALVVEVRERILDGRIVGGTALTETEVAGQYEVARPTAKAAIERLTAEGLLRRGAHKSARVPVFDGADVADLYFARTCLERQVMRELAQRGVVPATATAAQAEIRELAAGEDSSIAAVEPDVRFHESLVEALGSPRLSRAHASIMGEMRLCMAQVQTYKLLRIAEIADEHQAILTAIAAGDPEAADAALAFHLTRARDQLRNHMG</sequence>
<dbReference type="InterPro" id="IPR000524">
    <property type="entry name" value="Tscrpt_reg_HTH_GntR"/>
</dbReference>
<dbReference type="SUPFAM" id="SSF46785">
    <property type="entry name" value="Winged helix' DNA-binding domain"/>
    <property type="match status" value="1"/>
</dbReference>
<dbReference type="InterPro" id="IPR036388">
    <property type="entry name" value="WH-like_DNA-bd_sf"/>
</dbReference>
<gene>
    <name evidence="5" type="ORF">DVK44_24130</name>
</gene>
<dbReference type="Gene3D" id="1.10.10.10">
    <property type="entry name" value="Winged helix-like DNA-binding domain superfamily/Winged helix DNA-binding domain"/>
    <property type="match status" value="1"/>
</dbReference>
<dbReference type="InterPro" id="IPR008920">
    <property type="entry name" value="TF_FadR/GntR_C"/>
</dbReference>
<name>A0A345HU60_9ACTN</name>
<dbReference type="SMART" id="SM00895">
    <property type="entry name" value="FCD"/>
    <property type="match status" value="1"/>
</dbReference>
<dbReference type="PANTHER" id="PTHR43537">
    <property type="entry name" value="TRANSCRIPTIONAL REGULATOR, GNTR FAMILY"/>
    <property type="match status" value="1"/>
</dbReference>
<dbReference type="RefSeq" id="WP_114661687.1">
    <property type="nucleotide sequence ID" value="NZ_CP031194.1"/>
</dbReference>
<evidence type="ECO:0000256" key="2">
    <source>
        <dbReference type="ARBA" id="ARBA00023125"/>
    </source>
</evidence>
<organism evidence="5 6">
    <name type="scientific">Streptomyces paludis</name>
    <dbReference type="NCBI Taxonomy" id="2282738"/>
    <lineage>
        <taxon>Bacteria</taxon>
        <taxon>Bacillati</taxon>
        <taxon>Actinomycetota</taxon>
        <taxon>Actinomycetes</taxon>
        <taxon>Kitasatosporales</taxon>
        <taxon>Streptomycetaceae</taxon>
        <taxon>Streptomyces</taxon>
    </lineage>
</organism>
<keyword evidence="2" id="KW-0238">DNA-binding</keyword>
<dbReference type="GO" id="GO:0003677">
    <property type="term" value="F:DNA binding"/>
    <property type="evidence" value="ECO:0007669"/>
    <property type="project" value="UniProtKB-KW"/>
</dbReference>
<dbReference type="Pfam" id="PF07729">
    <property type="entry name" value="FCD"/>
    <property type="match status" value="1"/>
</dbReference>
<dbReference type="InterPro" id="IPR011711">
    <property type="entry name" value="GntR_C"/>
</dbReference>
<dbReference type="GO" id="GO:0003700">
    <property type="term" value="F:DNA-binding transcription factor activity"/>
    <property type="evidence" value="ECO:0007669"/>
    <property type="project" value="InterPro"/>
</dbReference>
<dbReference type="OrthoDB" id="4120783at2"/>
<keyword evidence="6" id="KW-1185">Reference proteome</keyword>
<reference evidence="6" key="1">
    <citation type="submission" date="2018-07" db="EMBL/GenBank/DDBJ databases">
        <authorList>
            <person name="Zhao J."/>
        </authorList>
    </citation>
    <scope>NUCLEOTIDE SEQUENCE [LARGE SCALE GENOMIC DNA]</scope>
    <source>
        <strain evidence="6">GSSD-12</strain>
    </source>
</reference>
<dbReference type="KEGG" id="spad:DVK44_24130"/>
<dbReference type="Gene3D" id="1.20.120.530">
    <property type="entry name" value="GntR ligand-binding domain-like"/>
    <property type="match status" value="1"/>
</dbReference>
<evidence type="ECO:0000313" key="5">
    <source>
        <dbReference type="EMBL" id="AXG80234.1"/>
    </source>
</evidence>
<dbReference type="EMBL" id="CP031194">
    <property type="protein sequence ID" value="AXG80234.1"/>
    <property type="molecule type" value="Genomic_DNA"/>
</dbReference>
<evidence type="ECO:0000313" key="6">
    <source>
        <dbReference type="Proteomes" id="UP000253868"/>
    </source>
</evidence>
<evidence type="ECO:0000256" key="3">
    <source>
        <dbReference type="ARBA" id="ARBA00023163"/>
    </source>
</evidence>
<accession>A0A345HU60</accession>
<keyword evidence="3" id="KW-0804">Transcription</keyword>